<sequence length="36" mass="4268">MKSVLLSSCTICLHLQDMENQQDNQSWKNRLCFHCI</sequence>
<dbReference type="AlphaFoldDB" id="A0A0N5D7R6"/>
<protein>
    <submittedName>
        <fullName evidence="1 3">Uncharacterized protein</fullName>
    </submittedName>
</protein>
<reference evidence="1 2" key="2">
    <citation type="submission" date="2018-11" db="EMBL/GenBank/DDBJ databases">
        <authorList>
            <consortium name="Pathogen Informatics"/>
        </authorList>
    </citation>
    <scope>NUCLEOTIDE SEQUENCE [LARGE SCALE GENOMIC DNA]</scope>
</reference>
<dbReference type="WBParaSite" id="TCLT_0000912501-mRNA-1">
    <property type="protein sequence ID" value="TCLT_0000912501-mRNA-1"/>
    <property type="gene ID" value="TCLT_0000912501"/>
</dbReference>
<organism evidence="3">
    <name type="scientific">Thelazia callipaeda</name>
    <name type="common">Oriental eyeworm</name>
    <name type="synonym">Parasitic nematode</name>
    <dbReference type="NCBI Taxonomy" id="103827"/>
    <lineage>
        <taxon>Eukaryota</taxon>
        <taxon>Metazoa</taxon>
        <taxon>Ecdysozoa</taxon>
        <taxon>Nematoda</taxon>
        <taxon>Chromadorea</taxon>
        <taxon>Rhabditida</taxon>
        <taxon>Spirurina</taxon>
        <taxon>Spiruromorpha</taxon>
        <taxon>Thelazioidea</taxon>
        <taxon>Thelaziidae</taxon>
        <taxon>Thelazia</taxon>
    </lineage>
</organism>
<evidence type="ECO:0000313" key="1">
    <source>
        <dbReference type="EMBL" id="VDN06721.1"/>
    </source>
</evidence>
<gene>
    <name evidence="1" type="ORF">TCLT_LOCUS9114</name>
</gene>
<dbReference type="Proteomes" id="UP000276776">
    <property type="component" value="Unassembled WGS sequence"/>
</dbReference>
<evidence type="ECO:0000313" key="3">
    <source>
        <dbReference type="WBParaSite" id="TCLT_0000912501-mRNA-1"/>
    </source>
</evidence>
<name>A0A0N5D7R6_THECL</name>
<evidence type="ECO:0000313" key="2">
    <source>
        <dbReference type="Proteomes" id="UP000276776"/>
    </source>
</evidence>
<accession>A0A0N5D7R6</accession>
<reference evidence="3" key="1">
    <citation type="submission" date="2017-02" db="UniProtKB">
        <authorList>
            <consortium name="WormBaseParasite"/>
        </authorList>
    </citation>
    <scope>IDENTIFICATION</scope>
</reference>
<dbReference type="EMBL" id="UYYF01004734">
    <property type="protein sequence ID" value="VDN06721.1"/>
    <property type="molecule type" value="Genomic_DNA"/>
</dbReference>
<keyword evidence="2" id="KW-1185">Reference proteome</keyword>
<proteinExistence type="predicted"/>